<proteinExistence type="inferred from homology"/>
<dbReference type="Gene3D" id="3.30.30.170">
    <property type="match status" value="2"/>
</dbReference>
<dbReference type="InterPro" id="IPR016189">
    <property type="entry name" value="Transl_init_fac_IF2/IF5_N"/>
</dbReference>
<evidence type="ECO:0000256" key="1">
    <source>
        <dbReference type="ARBA" id="ARBA00010397"/>
    </source>
</evidence>
<dbReference type="InterPro" id="IPR016190">
    <property type="entry name" value="Transl_init_fac_IF2/IF5_Zn-bd"/>
</dbReference>
<dbReference type="InterPro" id="IPR003307">
    <property type="entry name" value="W2_domain"/>
</dbReference>
<dbReference type="PROSITE" id="PS51363">
    <property type="entry name" value="W2"/>
    <property type="match status" value="1"/>
</dbReference>
<organism evidence="9 10">
    <name type="scientific">Periplaneta americana</name>
    <name type="common">American cockroach</name>
    <name type="synonym">Blatta americana</name>
    <dbReference type="NCBI Taxonomy" id="6978"/>
    <lineage>
        <taxon>Eukaryota</taxon>
        <taxon>Metazoa</taxon>
        <taxon>Ecdysozoa</taxon>
        <taxon>Arthropoda</taxon>
        <taxon>Hexapoda</taxon>
        <taxon>Insecta</taxon>
        <taxon>Pterygota</taxon>
        <taxon>Neoptera</taxon>
        <taxon>Polyneoptera</taxon>
        <taxon>Dictyoptera</taxon>
        <taxon>Blattodea</taxon>
        <taxon>Blattoidea</taxon>
        <taxon>Blattidae</taxon>
        <taxon>Blattinae</taxon>
        <taxon>Periplaneta</taxon>
    </lineage>
</organism>
<dbReference type="InterPro" id="IPR016024">
    <property type="entry name" value="ARM-type_fold"/>
</dbReference>
<keyword evidence="10" id="KW-1185">Reference proteome</keyword>
<evidence type="ECO:0000256" key="5">
    <source>
        <dbReference type="ARBA" id="ARBA00022917"/>
    </source>
</evidence>
<evidence type="ECO:0000259" key="8">
    <source>
        <dbReference type="PROSITE" id="PS51363"/>
    </source>
</evidence>
<evidence type="ECO:0000313" key="10">
    <source>
        <dbReference type="Proteomes" id="UP001148838"/>
    </source>
</evidence>
<dbReference type="Pfam" id="PF01873">
    <property type="entry name" value="eIF-5_eIF-2B"/>
    <property type="match status" value="2"/>
</dbReference>
<dbReference type="Pfam" id="PF02020">
    <property type="entry name" value="W2"/>
    <property type="match status" value="1"/>
</dbReference>
<protein>
    <recommendedName>
        <fullName evidence="2">Eukaryotic translation initiation factor 5</fullName>
    </recommendedName>
</protein>
<dbReference type="PANTHER" id="PTHR23001">
    <property type="entry name" value="EUKARYOTIC TRANSLATION INITIATION FACTOR"/>
    <property type="match status" value="1"/>
</dbReference>
<dbReference type="EMBL" id="JAJSOF020000003">
    <property type="protein sequence ID" value="KAJ4449319.1"/>
    <property type="molecule type" value="Genomic_DNA"/>
</dbReference>
<dbReference type="InterPro" id="IPR002735">
    <property type="entry name" value="Transl_init_fac_IF2/IF5_dom"/>
</dbReference>
<dbReference type="PANTHER" id="PTHR23001:SF7">
    <property type="entry name" value="EUKARYOTIC TRANSLATION INITIATION FACTOR 5"/>
    <property type="match status" value="1"/>
</dbReference>
<dbReference type="InterPro" id="IPR045196">
    <property type="entry name" value="IF2/IF5"/>
</dbReference>
<keyword evidence="3" id="KW-0396">Initiation factor</keyword>
<comment type="similarity">
    <text evidence="1">Belongs to the eIF-2-beta/eIF-5 family.</text>
</comment>
<evidence type="ECO:0000256" key="2">
    <source>
        <dbReference type="ARBA" id="ARBA00018059"/>
    </source>
</evidence>
<feature type="domain" description="W2" evidence="8">
    <location>
        <begin position="431"/>
        <end position="592"/>
    </location>
</feature>
<evidence type="ECO:0000256" key="7">
    <source>
        <dbReference type="SAM" id="MobiDB-lite"/>
    </source>
</evidence>
<dbReference type="Gene3D" id="1.25.40.180">
    <property type="match status" value="1"/>
</dbReference>
<accession>A0ABQ8TRK5</accession>
<keyword evidence="6" id="KW-0342">GTP-binding</keyword>
<keyword evidence="4" id="KW-0547">Nucleotide-binding</keyword>
<feature type="compositionally biased region" description="Acidic residues" evidence="7">
    <location>
        <begin position="585"/>
        <end position="603"/>
    </location>
</feature>
<dbReference type="Gene3D" id="2.20.25.350">
    <property type="match status" value="1"/>
</dbReference>
<name>A0ABQ8TRK5_PERAM</name>
<dbReference type="SMART" id="SM00653">
    <property type="entry name" value="eIF2B_5"/>
    <property type="match status" value="1"/>
</dbReference>
<feature type="region of interest" description="Disordered" evidence="7">
    <location>
        <begin position="333"/>
        <end position="382"/>
    </location>
</feature>
<evidence type="ECO:0000256" key="6">
    <source>
        <dbReference type="ARBA" id="ARBA00023134"/>
    </source>
</evidence>
<feature type="compositionally biased region" description="Acidic residues" evidence="7">
    <location>
        <begin position="645"/>
        <end position="656"/>
    </location>
</feature>
<feature type="region of interest" description="Disordered" evidence="7">
    <location>
        <begin position="585"/>
        <end position="656"/>
    </location>
</feature>
<sequence length="656" mass="73615">MAGLCEIGNEPPGSLKAKEEMILRDMLLELNDSCEPYGMKVNANKTKIMVIGRNVKETSTVSRAAWKTLSTILVWGADGAPILQGANVEALSEIIIVITMGSVNVNRSVSDAFYRYKMPRLRAKVEGKGNGIKTVIVNMIDVAKAIGRPATYLVFKYKTVTTLVAMPKIKVLKRPILQYPEEKMTETVAASRELINPLEEEQKEEASVSQTKTFIEMLEEKINPVTLAAFKEVRDGEQWSDPTKYFGCELGAQTQFDFKNDRFIVNGSHDATKLQDLLDGFIRKFVLCPECDNPETTLTVSQKKATINQACKACGYHGPLEFNHKLNTFIIKNPPNLNPAAQGSSLTEGKRGKRSKKANGETNGTNGTEDGGRSSDNDSNDQIVEAPNKLADENDEDDANWAVEVSEEAVRARLQELTDGAKGMTINDDLEKTEKERMDLLYDFFKTRRDAGQLLDNNAHKELVTEAERLEIKSKAPLVLAELLFDQNIHTQVKKYRILFLRFTHEDPKAQKYLLGGIEQVIALHKDTLLPKVPGIFKMFYDADILEEKVLLEWAGKVSKKYVSREMSQEIHNKAEPFIKWLKEAEEEEDSDSSEEEEDDDLQVSELGINVTKPIQGIEYDDRAKTSPLKEQPKQVPKPVINHDDDGEDDLDIDAI</sequence>
<keyword evidence="5" id="KW-0648">Protein biosynthesis</keyword>
<gene>
    <name evidence="9" type="ORF">ANN_00717</name>
</gene>
<evidence type="ECO:0000256" key="3">
    <source>
        <dbReference type="ARBA" id="ARBA00022540"/>
    </source>
</evidence>
<dbReference type="SMART" id="SM00515">
    <property type="entry name" value="eIF5C"/>
    <property type="match status" value="1"/>
</dbReference>
<dbReference type="Proteomes" id="UP001148838">
    <property type="component" value="Unassembled WGS sequence"/>
</dbReference>
<comment type="caution">
    <text evidence="9">The sequence shown here is derived from an EMBL/GenBank/DDBJ whole genome shotgun (WGS) entry which is preliminary data.</text>
</comment>
<dbReference type="CDD" id="cd11561">
    <property type="entry name" value="W2_eIF5"/>
    <property type="match status" value="1"/>
</dbReference>
<dbReference type="SUPFAM" id="SSF48371">
    <property type="entry name" value="ARM repeat"/>
    <property type="match status" value="1"/>
</dbReference>
<evidence type="ECO:0000256" key="4">
    <source>
        <dbReference type="ARBA" id="ARBA00022741"/>
    </source>
</evidence>
<dbReference type="SUPFAM" id="SSF100966">
    <property type="entry name" value="Translation initiation factor 2 beta, aIF2beta, N-terminal domain"/>
    <property type="match status" value="2"/>
</dbReference>
<reference evidence="9 10" key="1">
    <citation type="journal article" date="2022" name="Allergy">
        <title>Genome assembly and annotation of Periplaneta americana reveal a comprehensive cockroach allergen profile.</title>
        <authorList>
            <person name="Wang L."/>
            <person name="Xiong Q."/>
            <person name="Saelim N."/>
            <person name="Wang L."/>
            <person name="Nong W."/>
            <person name="Wan A.T."/>
            <person name="Shi M."/>
            <person name="Liu X."/>
            <person name="Cao Q."/>
            <person name="Hui J.H.L."/>
            <person name="Sookrung N."/>
            <person name="Leung T.F."/>
            <person name="Tungtrongchitr A."/>
            <person name="Tsui S.K.W."/>
        </authorList>
    </citation>
    <scope>NUCLEOTIDE SEQUENCE [LARGE SCALE GENOMIC DNA]</scope>
    <source>
        <strain evidence="9">PWHHKU_190912</strain>
    </source>
</reference>
<dbReference type="SUPFAM" id="SSF75689">
    <property type="entry name" value="Zinc-binding domain of translation initiation factor 2 beta"/>
    <property type="match status" value="1"/>
</dbReference>
<evidence type="ECO:0000313" key="9">
    <source>
        <dbReference type="EMBL" id="KAJ4449319.1"/>
    </source>
</evidence>